<organism evidence="11 12">
    <name type="scientific">Klugiella xanthotipulae</name>
    <dbReference type="NCBI Taxonomy" id="244735"/>
    <lineage>
        <taxon>Bacteria</taxon>
        <taxon>Bacillati</taxon>
        <taxon>Actinomycetota</taxon>
        <taxon>Actinomycetes</taxon>
        <taxon>Micrococcales</taxon>
        <taxon>Microbacteriaceae</taxon>
        <taxon>Klugiella</taxon>
    </lineage>
</organism>
<feature type="binding site" evidence="9">
    <location>
        <position position="72"/>
    </location>
    <ligand>
        <name>ATP</name>
        <dbReference type="ChEBI" id="CHEBI:30616"/>
    </ligand>
</feature>
<evidence type="ECO:0000259" key="10">
    <source>
        <dbReference type="SMART" id="SM00382"/>
    </source>
</evidence>
<evidence type="ECO:0000256" key="1">
    <source>
        <dbReference type="ARBA" id="ARBA00022490"/>
    </source>
</evidence>
<dbReference type="InterPro" id="IPR041445">
    <property type="entry name" value="AAA_lid_4"/>
</dbReference>
<feature type="domain" description="AAA+ ATPase" evidence="10">
    <location>
        <begin position="56"/>
        <end position="187"/>
    </location>
</feature>
<feature type="binding site" evidence="9">
    <location>
        <position position="70"/>
    </location>
    <ligand>
        <name>ATP</name>
        <dbReference type="ChEBI" id="CHEBI:30616"/>
    </ligand>
</feature>
<comment type="caution">
    <text evidence="11">The sequence shown here is derived from an EMBL/GenBank/DDBJ whole genome shotgun (WGS) entry which is preliminary data.</text>
</comment>
<dbReference type="GO" id="GO:0006281">
    <property type="term" value="P:DNA repair"/>
    <property type="evidence" value="ECO:0007669"/>
    <property type="project" value="UniProtKB-UniRule"/>
</dbReference>
<evidence type="ECO:0000256" key="3">
    <source>
        <dbReference type="ARBA" id="ARBA00022763"/>
    </source>
</evidence>
<gene>
    <name evidence="9" type="primary">ruvB</name>
    <name evidence="11" type="ORF">FB466_2140</name>
</gene>
<dbReference type="AlphaFoldDB" id="A0A543HSF2"/>
<sequence>MSDLPEDLTNPELVAETELAFEGALRPHTLAEFVGQKKVRGQLELLLTAASMQGRTPDHILLAGPPGLGKTTLSMIVAEETGKPLRMTSGPAIQHAGDLAAMLSSLMPGEVLFVDEIHRMARSAEEMLYLAMEDFRIDIMVGKGAGATSIPLELAPFTLVGATTRAGLLPNPLRDRFGFTAHLEFYDPAELELVISRAARLMGFEISADAIQVIASRSRGTPRIANRLLRRVRDYFLVHQSVGDRSAVDAALELYDVDTLGLDRLDRAVLRGLIERFKGGPVGLSTLAVSVGEDSETIEAVVEPFLVRAGLVSRTPRGRVATEAAWNHFNLSQPNVL</sequence>
<evidence type="ECO:0000313" key="11">
    <source>
        <dbReference type="EMBL" id="TQM61199.1"/>
    </source>
</evidence>
<comment type="subcellular location">
    <subcellularLocation>
        <location evidence="9">Cytoplasm</location>
    </subcellularLocation>
</comment>
<dbReference type="Pfam" id="PF05496">
    <property type="entry name" value="RuvB_N"/>
    <property type="match status" value="1"/>
</dbReference>
<keyword evidence="8 9" id="KW-0234">DNA repair</keyword>
<comment type="function">
    <text evidence="9">The RuvA-RuvB-RuvC complex processes Holliday junction (HJ) DNA during genetic recombination and DNA repair, while the RuvA-RuvB complex plays an important role in the rescue of blocked DNA replication forks via replication fork reversal (RFR). RuvA specifically binds to HJ cruciform DNA, conferring on it an open structure. The RuvB hexamer acts as an ATP-dependent pump, pulling dsDNA into and through the RuvAB complex. RuvB forms 2 homohexamers on either side of HJ DNA bound by 1 or 2 RuvA tetramers; 4 subunits per hexamer contact DNA at a time. Coordinated motions by a converter formed by DNA-disengaged RuvB subunits stimulates ATP hydrolysis and nucleotide exchange. Immobilization of the converter enables RuvB to convert the ATP-contained energy into a lever motion, pulling 2 nucleotides of DNA out of the RuvA tetramer per ATP hydrolyzed, thus driving DNA branch migration. The RuvB motors rotate together with the DNA substrate, which together with the progressing nucleotide cycle form the mechanistic basis for DNA recombination by continuous HJ branch migration. Branch migration allows RuvC to scan DNA until it finds its consensus sequence, where it cleaves and resolves cruciform DNA.</text>
</comment>
<dbReference type="InterPro" id="IPR027417">
    <property type="entry name" value="P-loop_NTPase"/>
</dbReference>
<evidence type="ECO:0000313" key="12">
    <source>
        <dbReference type="Proteomes" id="UP000318331"/>
    </source>
</evidence>
<dbReference type="GO" id="GO:0000400">
    <property type="term" value="F:four-way junction DNA binding"/>
    <property type="evidence" value="ECO:0007669"/>
    <property type="project" value="UniProtKB-UniRule"/>
</dbReference>
<comment type="domain">
    <text evidence="9">Has 3 domains, the large (RuvB-L) and small ATPase (RuvB-S) domains and the C-terminal head (RuvB-H) domain. The head domain binds DNA, while the ATPase domains jointly bind ATP, ADP or are empty depending on the state of the subunit in the translocation cycle. During a single DNA translocation step the structure of each domain remains the same, but their relative positions change.</text>
</comment>
<dbReference type="PANTHER" id="PTHR42848:SF1">
    <property type="entry name" value="HOLLIDAY JUNCTION BRANCH MIGRATION COMPLEX SUBUNIT RUVB"/>
    <property type="match status" value="1"/>
</dbReference>
<dbReference type="Gene3D" id="1.10.8.60">
    <property type="match status" value="1"/>
</dbReference>
<name>A0A543HSF2_9MICO</name>
<dbReference type="Pfam" id="PF05491">
    <property type="entry name" value="WHD_RuvB"/>
    <property type="match status" value="1"/>
</dbReference>
<keyword evidence="6 9" id="KW-0238">DNA-binding</keyword>
<dbReference type="Pfam" id="PF17864">
    <property type="entry name" value="AAA_lid_4"/>
    <property type="match status" value="1"/>
</dbReference>
<dbReference type="InterPro" id="IPR008824">
    <property type="entry name" value="RuvB-like_N"/>
</dbReference>
<evidence type="ECO:0000256" key="9">
    <source>
        <dbReference type="HAMAP-Rule" id="MF_00016"/>
    </source>
</evidence>
<feature type="binding site" evidence="9">
    <location>
        <position position="319"/>
    </location>
    <ligand>
        <name>DNA</name>
        <dbReference type="ChEBI" id="CHEBI:16991"/>
    </ligand>
</feature>
<protein>
    <recommendedName>
        <fullName evidence="9">Holliday junction branch migration complex subunit RuvB</fullName>
        <ecNumber evidence="9">3.6.4.-</ecNumber>
    </recommendedName>
</protein>
<keyword evidence="3 9" id="KW-0227">DNA damage</keyword>
<dbReference type="GO" id="GO:0016887">
    <property type="term" value="F:ATP hydrolysis activity"/>
    <property type="evidence" value="ECO:0007669"/>
    <property type="project" value="RHEA"/>
</dbReference>
<dbReference type="InterPro" id="IPR003593">
    <property type="entry name" value="AAA+_ATPase"/>
</dbReference>
<feature type="binding site" evidence="9">
    <location>
        <position position="186"/>
    </location>
    <ligand>
        <name>ATP</name>
        <dbReference type="ChEBI" id="CHEBI:30616"/>
    </ligand>
</feature>
<dbReference type="NCBIfam" id="NF000868">
    <property type="entry name" value="PRK00080.1"/>
    <property type="match status" value="1"/>
</dbReference>
<accession>A0A543HSF2</accession>
<feature type="binding site" evidence="9">
    <location>
        <position position="67"/>
    </location>
    <ligand>
        <name>ATP</name>
        <dbReference type="ChEBI" id="CHEBI:30616"/>
    </ligand>
</feature>
<dbReference type="Proteomes" id="UP000318331">
    <property type="component" value="Unassembled WGS sequence"/>
</dbReference>
<evidence type="ECO:0000256" key="5">
    <source>
        <dbReference type="ARBA" id="ARBA00022840"/>
    </source>
</evidence>
<reference evidence="11 12" key="1">
    <citation type="submission" date="2019-06" db="EMBL/GenBank/DDBJ databases">
        <title>Sequencing the genomes of 1000 actinobacteria strains.</title>
        <authorList>
            <person name="Klenk H.-P."/>
        </authorList>
    </citation>
    <scope>NUCLEOTIDE SEQUENCE [LARGE SCALE GENOMIC DNA]</scope>
    <source>
        <strain evidence="11 12">DSM 18031</strain>
    </source>
</reference>
<dbReference type="SUPFAM" id="SSF52540">
    <property type="entry name" value="P-loop containing nucleoside triphosphate hydrolases"/>
    <property type="match status" value="1"/>
</dbReference>
<feature type="binding site" evidence="9">
    <location>
        <position position="71"/>
    </location>
    <ligand>
        <name>Mg(2+)</name>
        <dbReference type="ChEBI" id="CHEBI:18420"/>
    </ligand>
</feature>
<dbReference type="EMBL" id="VFPN01000003">
    <property type="protein sequence ID" value="TQM61199.1"/>
    <property type="molecule type" value="Genomic_DNA"/>
</dbReference>
<comment type="catalytic activity">
    <reaction evidence="9">
        <text>ATP + H2O = ADP + phosphate + H(+)</text>
        <dbReference type="Rhea" id="RHEA:13065"/>
        <dbReference type="ChEBI" id="CHEBI:15377"/>
        <dbReference type="ChEBI" id="CHEBI:15378"/>
        <dbReference type="ChEBI" id="CHEBI:30616"/>
        <dbReference type="ChEBI" id="CHEBI:43474"/>
        <dbReference type="ChEBI" id="CHEBI:456216"/>
    </reaction>
</comment>
<dbReference type="InterPro" id="IPR036388">
    <property type="entry name" value="WH-like_DNA-bd_sf"/>
</dbReference>
<keyword evidence="5 9" id="KW-0067">ATP-binding</keyword>
<feature type="binding site" evidence="9">
    <location>
        <position position="71"/>
    </location>
    <ligand>
        <name>ATP</name>
        <dbReference type="ChEBI" id="CHEBI:30616"/>
    </ligand>
</feature>
<dbReference type="CDD" id="cd00009">
    <property type="entry name" value="AAA"/>
    <property type="match status" value="1"/>
</dbReference>
<dbReference type="SUPFAM" id="SSF46785">
    <property type="entry name" value="Winged helix' DNA-binding domain"/>
    <property type="match status" value="1"/>
</dbReference>
<dbReference type="InterPro" id="IPR036390">
    <property type="entry name" value="WH_DNA-bd_sf"/>
</dbReference>
<feature type="region of interest" description="Head domain (RuvB-H)" evidence="9">
    <location>
        <begin position="259"/>
        <end position="337"/>
    </location>
</feature>
<evidence type="ECO:0000256" key="8">
    <source>
        <dbReference type="ARBA" id="ARBA00023204"/>
    </source>
</evidence>
<evidence type="ECO:0000256" key="2">
    <source>
        <dbReference type="ARBA" id="ARBA00022741"/>
    </source>
</evidence>
<keyword evidence="2 9" id="KW-0547">Nucleotide-binding</keyword>
<comment type="subunit">
    <text evidence="9">Homohexamer. Forms an RuvA(8)-RuvB(12)-Holliday junction (HJ) complex. HJ DNA is sandwiched between 2 RuvA tetramers; dsDNA enters through RuvA and exits via RuvB. An RuvB hexamer assembles on each DNA strand where it exits the tetramer. Each RuvB hexamer is contacted by two RuvA subunits (via domain III) on 2 adjacent RuvB subunits; this complex drives branch migration. In the full resolvosome a probable DNA-RuvA(4)-RuvB(12)-RuvC(2) complex forms which resolves the HJ.</text>
</comment>
<feature type="binding site" evidence="9">
    <location>
        <position position="26"/>
    </location>
    <ligand>
        <name>ATP</name>
        <dbReference type="ChEBI" id="CHEBI:30616"/>
    </ligand>
</feature>
<feature type="binding site" evidence="9">
    <location>
        <position position="176"/>
    </location>
    <ligand>
        <name>ATP</name>
        <dbReference type="ChEBI" id="CHEBI:30616"/>
    </ligand>
</feature>
<keyword evidence="1 9" id="KW-0963">Cytoplasm</keyword>
<evidence type="ECO:0000256" key="4">
    <source>
        <dbReference type="ARBA" id="ARBA00022801"/>
    </source>
</evidence>
<dbReference type="Gene3D" id="3.40.50.300">
    <property type="entry name" value="P-loop containing nucleotide triphosphate hydrolases"/>
    <property type="match status" value="1"/>
</dbReference>
<dbReference type="GO" id="GO:0005737">
    <property type="term" value="C:cytoplasm"/>
    <property type="evidence" value="ECO:0007669"/>
    <property type="project" value="UniProtKB-SubCell"/>
</dbReference>
<dbReference type="Gene3D" id="1.10.10.10">
    <property type="entry name" value="Winged helix-like DNA-binding domain superfamily/Winged helix DNA-binding domain"/>
    <property type="match status" value="1"/>
</dbReference>
<keyword evidence="11" id="KW-0347">Helicase</keyword>
<feature type="binding site" evidence="9">
    <location>
        <position position="25"/>
    </location>
    <ligand>
        <name>ATP</name>
        <dbReference type="ChEBI" id="CHEBI:30616"/>
    </ligand>
</feature>
<feature type="binding site" evidence="9">
    <location>
        <position position="223"/>
    </location>
    <ligand>
        <name>ATP</name>
        <dbReference type="ChEBI" id="CHEBI:30616"/>
    </ligand>
</feature>
<dbReference type="RefSeq" id="WP_141918350.1">
    <property type="nucleotide sequence ID" value="NZ_BAAAYS010000004.1"/>
</dbReference>
<dbReference type="SMART" id="SM00382">
    <property type="entry name" value="AAA"/>
    <property type="match status" value="1"/>
</dbReference>
<dbReference type="PANTHER" id="PTHR42848">
    <property type="match status" value="1"/>
</dbReference>
<dbReference type="GO" id="GO:0006310">
    <property type="term" value="P:DNA recombination"/>
    <property type="evidence" value="ECO:0007669"/>
    <property type="project" value="UniProtKB-UniRule"/>
</dbReference>
<dbReference type="EC" id="3.6.4.-" evidence="9"/>
<dbReference type="InterPro" id="IPR008823">
    <property type="entry name" value="RuvB_wg_C"/>
</dbReference>
<evidence type="ECO:0000256" key="6">
    <source>
        <dbReference type="ARBA" id="ARBA00023125"/>
    </source>
</evidence>
<dbReference type="GO" id="GO:0048476">
    <property type="term" value="C:Holliday junction resolvase complex"/>
    <property type="evidence" value="ECO:0007669"/>
    <property type="project" value="UniProtKB-UniRule"/>
</dbReference>
<dbReference type="HAMAP" id="MF_00016">
    <property type="entry name" value="DNA_HJ_migration_RuvB"/>
    <property type="match status" value="1"/>
</dbReference>
<dbReference type="GO" id="GO:0009378">
    <property type="term" value="F:four-way junction helicase activity"/>
    <property type="evidence" value="ECO:0007669"/>
    <property type="project" value="InterPro"/>
</dbReference>
<keyword evidence="4 9" id="KW-0378">Hydrolase</keyword>
<comment type="caution">
    <text evidence="9">Lacks conserved residue(s) required for the propagation of feature annotation.</text>
</comment>
<keyword evidence="7 9" id="KW-0233">DNA recombination</keyword>
<dbReference type="OrthoDB" id="9804478at2"/>
<feature type="binding site" evidence="9">
    <location>
        <position position="314"/>
    </location>
    <ligand>
        <name>DNA</name>
        <dbReference type="ChEBI" id="CHEBI:16991"/>
    </ligand>
</feature>
<comment type="similarity">
    <text evidence="9">Belongs to the RuvB family.</text>
</comment>
<dbReference type="NCBIfam" id="TIGR00635">
    <property type="entry name" value="ruvB"/>
    <property type="match status" value="1"/>
</dbReference>
<dbReference type="InterPro" id="IPR004605">
    <property type="entry name" value="DNA_helicase_Holl-junc_RuvB"/>
</dbReference>
<feature type="binding site" evidence="9">
    <location>
        <begin position="133"/>
        <end position="135"/>
    </location>
    <ligand>
        <name>ATP</name>
        <dbReference type="ChEBI" id="CHEBI:30616"/>
    </ligand>
</feature>
<keyword evidence="12" id="KW-1185">Reference proteome</keyword>
<evidence type="ECO:0000256" key="7">
    <source>
        <dbReference type="ARBA" id="ARBA00023172"/>
    </source>
</evidence>
<dbReference type="GO" id="GO:0005524">
    <property type="term" value="F:ATP binding"/>
    <property type="evidence" value="ECO:0007669"/>
    <property type="project" value="UniProtKB-UniRule"/>
</dbReference>
<proteinExistence type="inferred from homology"/>